<dbReference type="InterPro" id="IPR051792">
    <property type="entry name" value="GGT_bact"/>
</dbReference>
<dbReference type="SUPFAM" id="SSF56235">
    <property type="entry name" value="N-terminal nucleophile aminohydrolases (Ntn hydrolases)"/>
    <property type="match status" value="1"/>
</dbReference>
<gene>
    <name evidence="5" type="ORF">ENJ63_02890</name>
</gene>
<dbReference type="Gene3D" id="3.60.20.40">
    <property type="match status" value="1"/>
</dbReference>
<name>A0A7V2SY82_9BACT</name>
<dbReference type="Proteomes" id="UP000885797">
    <property type="component" value="Unassembled WGS sequence"/>
</dbReference>
<dbReference type="Pfam" id="PF01019">
    <property type="entry name" value="G_glu_transpept"/>
    <property type="match status" value="2"/>
</dbReference>
<dbReference type="AlphaFoldDB" id="A0A7V2SY82"/>
<comment type="caution">
    <text evidence="5">The sequence shown here is derived from an EMBL/GenBank/DDBJ whole genome shotgun (WGS) entry which is preliminary data.</text>
</comment>
<protein>
    <submittedName>
        <fullName evidence="5">Gamma-glutamyltransferase</fullName>
    </submittedName>
</protein>
<keyword evidence="2" id="KW-0808">Transferase</keyword>
<dbReference type="Gene3D" id="1.10.246.130">
    <property type="match status" value="1"/>
</dbReference>
<dbReference type="PANTHER" id="PTHR43199">
    <property type="entry name" value="GLUTATHIONE HYDROLASE"/>
    <property type="match status" value="1"/>
</dbReference>
<dbReference type="GO" id="GO:0016787">
    <property type="term" value="F:hydrolase activity"/>
    <property type="evidence" value="ECO:0007669"/>
    <property type="project" value="UniProtKB-KW"/>
</dbReference>
<evidence type="ECO:0000313" key="5">
    <source>
        <dbReference type="EMBL" id="HFC46809.1"/>
    </source>
</evidence>
<comment type="similarity">
    <text evidence="1">Belongs to the gamma-glutamyltransferase family.</text>
</comment>
<accession>A0A7V2SY82</accession>
<keyword evidence="4" id="KW-0865">Zymogen</keyword>
<dbReference type="GO" id="GO:0016740">
    <property type="term" value="F:transferase activity"/>
    <property type="evidence" value="ECO:0007669"/>
    <property type="project" value="UniProtKB-KW"/>
</dbReference>
<organism evidence="5">
    <name type="scientific">Dissulfuribacter thermophilus</name>
    <dbReference type="NCBI Taxonomy" id="1156395"/>
    <lineage>
        <taxon>Bacteria</taxon>
        <taxon>Pseudomonadati</taxon>
        <taxon>Thermodesulfobacteriota</taxon>
        <taxon>Dissulfuribacteria</taxon>
        <taxon>Dissulfuribacterales</taxon>
        <taxon>Dissulfuribacteraceae</taxon>
        <taxon>Dissulfuribacter</taxon>
    </lineage>
</organism>
<dbReference type="EMBL" id="DRND01000230">
    <property type="protein sequence ID" value="HFC46809.1"/>
    <property type="molecule type" value="Genomic_DNA"/>
</dbReference>
<sequence length="498" mass="54569">MKKKACVASGHREVTRAALTILEQGGNAFDAAIGAGFVSSVAEPALTSLGGGGFLLARTSEGKTTLFDFFVNTPGLGGQRDLSPHFFPVTVEFPGCTQDFNVGMGSCAVPGNIKGFLHVQKHLGRLPLTEVLKPAIEIARKGIPLNGKQAYFLSLLRPIMTLFKEGEEIFSPNGSYLREGDIFKNPDLADFLEALAQEGEALFYSEIAAKIDQDMAEGQGLLTKEDLEKYQVIERRPLTTRYRGYDFITNPPPSFGGWLIAQGLNCIEAIPLGDIQFGGRQHLESMAHFLRKWEGLRVNCPEDPECPQVEETRKYLRRLFSRGTTHLSILDHEGNAASMTTSNGEGSGYIVPGTGIMLNNMMGEDDLHPEGFHASPPGIRVSSMMAPSMITRDGNLCYVLGSGGSKRIRSAILEVTSYCIDFGLSIREAVDAPRIHYENNVLQIEPGFSKEVISGLEDEFEVNVWDTIDVYFGGVHAIDAQRMEAKADQRRGGHEECR</sequence>
<dbReference type="PRINTS" id="PR01210">
    <property type="entry name" value="GGTRANSPTASE"/>
</dbReference>
<dbReference type="InterPro" id="IPR043138">
    <property type="entry name" value="GGT_lsub"/>
</dbReference>
<dbReference type="PANTHER" id="PTHR43199:SF1">
    <property type="entry name" value="GLUTATHIONE HYDROLASE PROENZYME"/>
    <property type="match status" value="1"/>
</dbReference>
<evidence type="ECO:0000256" key="1">
    <source>
        <dbReference type="ARBA" id="ARBA00009381"/>
    </source>
</evidence>
<reference evidence="5" key="1">
    <citation type="journal article" date="2020" name="mSystems">
        <title>Genome- and Community-Level Interaction Insights into Carbon Utilization and Element Cycling Functions of Hydrothermarchaeota in Hydrothermal Sediment.</title>
        <authorList>
            <person name="Zhou Z."/>
            <person name="Liu Y."/>
            <person name="Xu W."/>
            <person name="Pan J."/>
            <person name="Luo Z.H."/>
            <person name="Li M."/>
        </authorList>
    </citation>
    <scope>NUCLEOTIDE SEQUENCE [LARGE SCALE GENOMIC DNA]</scope>
    <source>
        <strain evidence="5">HyVt-503</strain>
    </source>
</reference>
<dbReference type="InterPro" id="IPR043137">
    <property type="entry name" value="GGT_ssub_C"/>
</dbReference>
<keyword evidence="3" id="KW-0378">Hydrolase</keyword>
<evidence type="ECO:0000256" key="3">
    <source>
        <dbReference type="ARBA" id="ARBA00022801"/>
    </source>
</evidence>
<proteinExistence type="inferred from homology"/>
<dbReference type="InterPro" id="IPR029055">
    <property type="entry name" value="Ntn_hydrolases_N"/>
</dbReference>
<evidence type="ECO:0000256" key="2">
    <source>
        <dbReference type="ARBA" id="ARBA00022679"/>
    </source>
</evidence>
<evidence type="ECO:0000256" key="4">
    <source>
        <dbReference type="ARBA" id="ARBA00023145"/>
    </source>
</evidence>